<dbReference type="OrthoDB" id="5458135at2"/>
<organism evidence="1 2">
    <name type="scientific">Sulfitobacter alexandrii</name>
    <dbReference type="NCBI Taxonomy" id="1917485"/>
    <lineage>
        <taxon>Bacteria</taxon>
        <taxon>Pseudomonadati</taxon>
        <taxon>Pseudomonadota</taxon>
        <taxon>Alphaproteobacteria</taxon>
        <taxon>Rhodobacterales</taxon>
        <taxon>Roseobacteraceae</taxon>
        <taxon>Sulfitobacter</taxon>
    </lineage>
</organism>
<sequence length="179" mass="19178">MVVFDSSILLLVLDPNAKAPVDPATGISVEKAAERIEYLIANLSVDKEKIVIPTPVLSEVLVHAGGAMQAYLDTLNGQAAFRIAPFDQKAAIEAAIAMSDAIKRGGHRIDAANPDATKTKIKFDRQIVAIAKAEGAHAIYSDDADVHSYAKHAGLDAYRTAELDLPPEDPQQSLDFDET</sequence>
<name>A0A1J0WIU7_9RHOB</name>
<dbReference type="AlphaFoldDB" id="A0A1J0WIU7"/>
<evidence type="ECO:0000313" key="1">
    <source>
        <dbReference type="EMBL" id="APE44255.1"/>
    </source>
</evidence>
<evidence type="ECO:0008006" key="3">
    <source>
        <dbReference type="Google" id="ProtNLM"/>
    </source>
</evidence>
<reference evidence="1 2" key="1">
    <citation type="submission" date="2016-11" db="EMBL/GenBank/DDBJ databases">
        <title>Complete genome sequence of Sulfitobacter sp. AM1-D1, a toxic bacteria associated with marine dinoflagellate Alexandrium minutum in East China Sea.</title>
        <authorList>
            <person name="Yang Q."/>
            <person name="Zhang X."/>
            <person name="Tian X."/>
        </authorList>
    </citation>
    <scope>NUCLEOTIDE SEQUENCE [LARGE SCALE GENOMIC DNA]</scope>
    <source>
        <strain evidence="1 2">AM1-D1</strain>
    </source>
</reference>
<protein>
    <recommendedName>
        <fullName evidence="3">PIN domain-containing protein</fullName>
    </recommendedName>
</protein>
<dbReference type="Gene3D" id="3.40.50.1010">
    <property type="entry name" value="5'-nuclease"/>
    <property type="match status" value="1"/>
</dbReference>
<dbReference type="InterPro" id="IPR029060">
    <property type="entry name" value="PIN-like_dom_sf"/>
</dbReference>
<accession>A0A1J0WIU7</accession>
<gene>
    <name evidence="1" type="ORF">BOO69_13250</name>
</gene>
<evidence type="ECO:0000313" key="2">
    <source>
        <dbReference type="Proteomes" id="UP000181897"/>
    </source>
</evidence>
<keyword evidence="2" id="KW-1185">Reference proteome</keyword>
<dbReference type="SUPFAM" id="SSF88723">
    <property type="entry name" value="PIN domain-like"/>
    <property type="match status" value="1"/>
</dbReference>
<dbReference type="CDD" id="cd09854">
    <property type="entry name" value="PIN_VapC-like"/>
    <property type="match status" value="1"/>
</dbReference>
<dbReference type="RefSeq" id="WP_071972598.1">
    <property type="nucleotide sequence ID" value="NZ_CP018076.1"/>
</dbReference>
<dbReference type="EMBL" id="CP018076">
    <property type="protein sequence ID" value="APE44255.1"/>
    <property type="molecule type" value="Genomic_DNA"/>
</dbReference>
<dbReference type="KEGG" id="suam:BOO69_13250"/>
<dbReference type="Proteomes" id="UP000181897">
    <property type="component" value="Chromosome"/>
</dbReference>
<proteinExistence type="predicted"/>